<dbReference type="AlphaFoldDB" id="A0A183TGI7"/>
<reference evidence="1 2" key="2">
    <citation type="submission" date="2018-11" db="EMBL/GenBank/DDBJ databases">
        <authorList>
            <consortium name="Pathogen Informatics"/>
        </authorList>
    </citation>
    <scope>NUCLEOTIDE SEQUENCE [LARGE SCALE GENOMIC DNA]</scope>
    <source>
        <strain evidence="1 2">NST_G2</strain>
    </source>
</reference>
<name>A0A183TGI7_SCHSO</name>
<reference evidence="3" key="1">
    <citation type="submission" date="2016-06" db="UniProtKB">
        <authorList>
            <consortium name="WormBaseParasite"/>
        </authorList>
    </citation>
    <scope>IDENTIFICATION</scope>
</reference>
<gene>
    <name evidence="1" type="ORF">SSLN_LOCUS15584</name>
</gene>
<dbReference type="EMBL" id="UYSU01040094">
    <property type="protein sequence ID" value="VDM01970.1"/>
    <property type="molecule type" value="Genomic_DNA"/>
</dbReference>
<protein>
    <submittedName>
        <fullName evidence="1 3">Uncharacterized protein</fullName>
    </submittedName>
</protein>
<evidence type="ECO:0000313" key="3">
    <source>
        <dbReference type="WBParaSite" id="SSLN_0001617601-mRNA-1"/>
    </source>
</evidence>
<evidence type="ECO:0000313" key="1">
    <source>
        <dbReference type="EMBL" id="VDM01970.1"/>
    </source>
</evidence>
<dbReference type="WBParaSite" id="SSLN_0001617601-mRNA-1">
    <property type="protein sequence ID" value="SSLN_0001617601-mRNA-1"/>
    <property type="gene ID" value="SSLN_0001617601"/>
</dbReference>
<organism evidence="3">
    <name type="scientific">Schistocephalus solidus</name>
    <name type="common">Tapeworm</name>
    <dbReference type="NCBI Taxonomy" id="70667"/>
    <lineage>
        <taxon>Eukaryota</taxon>
        <taxon>Metazoa</taxon>
        <taxon>Spiralia</taxon>
        <taxon>Lophotrochozoa</taxon>
        <taxon>Platyhelminthes</taxon>
        <taxon>Cestoda</taxon>
        <taxon>Eucestoda</taxon>
        <taxon>Diphyllobothriidea</taxon>
        <taxon>Diphyllobothriidae</taxon>
        <taxon>Schistocephalus</taxon>
    </lineage>
</organism>
<keyword evidence="2" id="KW-1185">Reference proteome</keyword>
<evidence type="ECO:0000313" key="2">
    <source>
        <dbReference type="Proteomes" id="UP000275846"/>
    </source>
</evidence>
<accession>A0A183TGI7</accession>
<dbReference type="Proteomes" id="UP000275846">
    <property type="component" value="Unassembled WGS sequence"/>
</dbReference>
<sequence>MVDYLGVFCIAADEATSWRSQGDDPSSVSTGDHLSYQYVLQVSPPDEDIILQMPVSRLEVHLDCLFSHRKAEERVGKDQVVPYAGS</sequence>
<proteinExistence type="predicted"/>